<dbReference type="PANTHER" id="PTHR23088:SF27">
    <property type="entry name" value="DEAMINATED GLUTATHIONE AMIDASE"/>
    <property type="match status" value="1"/>
</dbReference>
<reference evidence="3 4" key="1">
    <citation type="submission" date="2016-06" db="EMBL/GenBank/DDBJ databases">
        <authorList>
            <person name="Olsen C.W."/>
            <person name="Carey S."/>
            <person name="Hinshaw L."/>
            <person name="Karasin A.I."/>
        </authorList>
    </citation>
    <scope>NUCLEOTIDE SEQUENCE [LARGE SCALE GENOMIC DNA]</scope>
    <source>
        <strain evidence="3 4">LZ-22</strain>
    </source>
</reference>
<name>A0A1G6HB74_9ACTN</name>
<dbReference type="InterPro" id="IPR001110">
    <property type="entry name" value="UPF0012_CS"/>
</dbReference>
<organism evidence="3 4">
    <name type="scientific">Raineyella antarctica</name>
    <dbReference type="NCBI Taxonomy" id="1577474"/>
    <lineage>
        <taxon>Bacteria</taxon>
        <taxon>Bacillati</taxon>
        <taxon>Actinomycetota</taxon>
        <taxon>Actinomycetes</taxon>
        <taxon>Propionibacteriales</taxon>
        <taxon>Propionibacteriaceae</taxon>
        <taxon>Raineyella</taxon>
    </lineage>
</organism>
<dbReference type="AlphaFoldDB" id="A0A1G6HB74"/>
<dbReference type="SUPFAM" id="SSF56317">
    <property type="entry name" value="Carbon-nitrogen hydrolase"/>
    <property type="match status" value="1"/>
</dbReference>
<sequence>MRIALAQMVAGPDPQDNLAELGGWVARAADAGADLVVFPEATMKAFGGSLRGVAEPLDGPWARGVAASAEEHDIVVVAGMFTPGAPGEGDRPRVRNTLLVTGRGIHDGYDKVHLFDAFGFQESRTVEQGEAPCSVSVPARAGGGTVMGLTVCYDVRFPALYTALAEAGATTHVVAASWQDGPGKLEQWRLVCRARAIDTGSWVLACGQAVPADPAARRSAAPTGVGHSMVVDPVGMVVAELGKEPGLLVHDIDPGLAAATRRELPVLANRVADLPAVRRLA</sequence>
<dbReference type="Pfam" id="PF00795">
    <property type="entry name" value="CN_hydrolase"/>
    <property type="match status" value="1"/>
</dbReference>
<gene>
    <name evidence="3" type="ORF">GA0111570_10882</name>
</gene>
<dbReference type="PROSITE" id="PS50263">
    <property type="entry name" value="CN_HYDROLASE"/>
    <property type="match status" value="1"/>
</dbReference>
<dbReference type="RefSeq" id="WP_092611641.1">
    <property type="nucleotide sequence ID" value="NZ_FMYF01000008.1"/>
</dbReference>
<protein>
    <submittedName>
        <fullName evidence="3">Predicted amidohydrolase</fullName>
    </submittedName>
</protein>
<keyword evidence="4" id="KW-1185">Reference proteome</keyword>
<keyword evidence="3" id="KW-0378">Hydrolase</keyword>
<dbReference type="GO" id="GO:0016787">
    <property type="term" value="F:hydrolase activity"/>
    <property type="evidence" value="ECO:0007669"/>
    <property type="project" value="UniProtKB-KW"/>
</dbReference>
<evidence type="ECO:0000313" key="3">
    <source>
        <dbReference type="EMBL" id="SDB91557.1"/>
    </source>
</evidence>
<dbReference type="InterPro" id="IPR003010">
    <property type="entry name" value="C-N_Hydrolase"/>
</dbReference>
<dbReference type="OrthoDB" id="9811121at2"/>
<evidence type="ECO:0000256" key="1">
    <source>
        <dbReference type="ARBA" id="ARBA00010613"/>
    </source>
</evidence>
<dbReference type="STRING" id="1577474.GA0111570_10882"/>
<proteinExistence type="inferred from homology"/>
<dbReference type="PROSITE" id="PS01227">
    <property type="entry name" value="UPF0012"/>
    <property type="match status" value="1"/>
</dbReference>
<dbReference type="CDD" id="cd07581">
    <property type="entry name" value="nitrilase_3"/>
    <property type="match status" value="1"/>
</dbReference>
<feature type="domain" description="CN hydrolase" evidence="2">
    <location>
        <begin position="1"/>
        <end position="254"/>
    </location>
</feature>
<dbReference type="EMBL" id="FMYF01000008">
    <property type="protein sequence ID" value="SDB91557.1"/>
    <property type="molecule type" value="Genomic_DNA"/>
</dbReference>
<dbReference type="PANTHER" id="PTHR23088">
    <property type="entry name" value="NITRILASE-RELATED"/>
    <property type="match status" value="1"/>
</dbReference>
<dbReference type="Gene3D" id="3.60.110.10">
    <property type="entry name" value="Carbon-nitrogen hydrolase"/>
    <property type="match status" value="1"/>
</dbReference>
<dbReference type="Proteomes" id="UP000199086">
    <property type="component" value="Unassembled WGS sequence"/>
</dbReference>
<accession>A0A1G6HB74</accession>
<dbReference type="InterPro" id="IPR036526">
    <property type="entry name" value="C-N_Hydrolase_sf"/>
</dbReference>
<evidence type="ECO:0000313" key="4">
    <source>
        <dbReference type="Proteomes" id="UP000199086"/>
    </source>
</evidence>
<evidence type="ECO:0000259" key="2">
    <source>
        <dbReference type="PROSITE" id="PS50263"/>
    </source>
</evidence>
<comment type="similarity">
    <text evidence="1">Belongs to the carbon-nitrogen hydrolase superfamily. NIT1/NIT2 family.</text>
</comment>